<comment type="caution">
    <text evidence="9">Lacks conserved residue(s) required for the propagation of feature annotation.</text>
</comment>
<feature type="transmembrane region" description="Helical" evidence="9">
    <location>
        <begin position="939"/>
        <end position="960"/>
    </location>
</feature>
<feature type="transmembrane region" description="Helical" evidence="9">
    <location>
        <begin position="366"/>
        <end position="387"/>
    </location>
</feature>
<dbReference type="NCBIfam" id="TIGR00915">
    <property type="entry name" value="2A0602"/>
    <property type="match status" value="1"/>
</dbReference>
<dbReference type="SUPFAM" id="SSF82714">
    <property type="entry name" value="Multidrug efflux transporter AcrB TolC docking domain, DN and DC subdomains"/>
    <property type="match status" value="2"/>
</dbReference>
<feature type="region of interest" description="Disordered" evidence="10">
    <location>
        <begin position="1082"/>
        <end position="1128"/>
    </location>
</feature>
<proteinExistence type="inferred from homology"/>
<keyword evidence="3 9" id="KW-0813">Transport</keyword>
<feature type="transmembrane region" description="Helical" evidence="9">
    <location>
        <begin position="340"/>
        <end position="359"/>
    </location>
</feature>
<feature type="transmembrane region" description="Helical" evidence="9">
    <location>
        <begin position="434"/>
        <end position="454"/>
    </location>
</feature>
<keyword evidence="7 9" id="KW-1133">Transmembrane helix</keyword>
<dbReference type="Gene3D" id="1.20.1640.10">
    <property type="entry name" value="Multidrug efflux transporter AcrB transmembrane domain"/>
    <property type="match status" value="3"/>
</dbReference>
<feature type="transmembrane region" description="Helical" evidence="9">
    <location>
        <begin position="1011"/>
        <end position="1030"/>
    </location>
</feature>
<dbReference type="SUPFAM" id="SSF82866">
    <property type="entry name" value="Multidrug efflux transporter AcrB transmembrane domain"/>
    <property type="match status" value="2"/>
</dbReference>
<feature type="transmembrane region" description="Helical" evidence="9">
    <location>
        <begin position="1042"/>
        <end position="1068"/>
    </location>
</feature>
<evidence type="ECO:0000256" key="7">
    <source>
        <dbReference type="ARBA" id="ARBA00022989"/>
    </source>
</evidence>
<evidence type="ECO:0000256" key="5">
    <source>
        <dbReference type="ARBA" id="ARBA00022519"/>
    </source>
</evidence>
<dbReference type="PANTHER" id="PTHR32063:SF13">
    <property type="entry name" value="MULTIDRUG EFFLUX PUMP SUBUNIT ACRB-RELATED"/>
    <property type="match status" value="1"/>
</dbReference>
<feature type="transmembrane region" description="Helical" evidence="9">
    <location>
        <begin position="913"/>
        <end position="932"/>
    </location>
</feature>
<keyword evidence="5 9" id="KW-0997">Cell inner membrane</keyword>
<keyword evidence="6 9" id="KW-0812">Transmembrane</keyword>
<evidence type="ECO:0000256" key="10">
    <source>
        <dbReference type="SAM" id="MobiDB-lite"/>
    </source>
</evidence>
<name>A0ABM7TX41_9BURK</name>
<evidence type="ECO:0000256" key="9">
    <source>
        <dbReference type="RuleBase" id="RU364070"/>
    </source>
</evidence>
<feature type="transmembrane region" description="Helical" evidence="9">
    <location>
        <begin position="466"/>
        <end position="497"/>
    </location>
</feature>
<keyword evidence="8 9" id="KW-0472">Membrane</keyword>
<dbReference type="SUPFAM" id="SSF82693">
    <property type="entry name" value="Multidrug efflux transporter AcrB pore domain, PN1, PN2, PC1 and PC2 subdomains"/>
    <property type="match status" value="3"/>
</dbReference>
<evidence type="ECO:0000256" key="3">
    <source>
        <dbReference type="ARBA" id="ARBA00022448"/>
    </source>
</evidence>
<feature type="transmembrane region" description="Helical" evidence="9">
    <location>
        <begin position="537"/>
        <end position="555"/>
    </location>
</feature>
<dbReference type="Proteomes" id="UP001319874">
    <property type="component" value="Chromosome 3"/>
</dbReference>
<evidence type="ECO:0000256" key="1">
    <source>
        <dbReference type="ARBA" id="ARBA00004429"/>
    </source>
</evidence>
<evidence type="ECO:0000256" key="6">
    <source>
        <dbReference type="ARBA" id="ARBA00022692"/>
    </source>
</evidence>
<feature type="compositionally biased region" description="Pro residues" evidence="10">
    <location>
        <begin position="1109"/>
        <end position="1120"/>
    </location>
</feature>
<dbReference type="Gene3D" id="3.30.70.1430">
    <property type="entry name" value="Multidrug efflux transporter AcrB pore domain"/>
    <property type="match status" value="2"/>
</dbReference>
<comment type="similarity">
    <text evidence="2 9">Belongs to the resistance-nodulation-cell division (RND) (TC 2.A.6) family.</text>
</comment>
<feature type="compositionally biased region" description="Basic and acidic residues" evidence="10">
    <location>
        <begin position="1082"/>
        <end position="1092"/>
    </location>
</feature>
<feature type="transmembrane region" description="Helical" evidence="9">
    <location>
        <begin position="966"/>
        <end position="990"/>
    </location>
</feature>
<keyword evidence="12" id="KW-1185">Reference proteome</keyword>
<protein>
    <recommendedName>
        <fullName evidence="9">Efflux pump membrane transporter</fullName>
    </recommendedName>
</protein>
<evidence type="ECO:0000256" key="2">
    <source>
        <dbReference type="ARBA" id="ARBA00010942"/>
    </source>
</evidence>
<evidence type="ECO:0000313" key="11">
    <source>
        <dbReference type="EMBL" id="BCZ83595.1"/>
    </source>
</evidence>
<dbReference type="Pfam" id="PF00873">
    <property type="entry name" value="ACR_tran"/>
    <property type="match status" value="1"/>
</dbReference>
<evidence type="ECO:0000313" key="12">
    <source>
        <dbReference type="Proteomes" id="UP001319874"/>
    </source>
</evidence>
<sequence>MPSFFIDRPVFAWVIAILICLFGIIAVRSMGIDSYPDIAPPQVTVTAQYPGASAQTMESTVTQVIEQQLTGIDNLLYFSSTSSSNGQTQIILTFATGTNPDIAQVQVQNKVTLAQPLLPSQVTQQGVIVAKSSPDILLFIALQSDNASIDAGRLSDILASQIQPVIGRVTGVGNTTLLGSEYAVRIWLDPDKLQSYGLSTTQVLNAVSGQNAQFAAGSLGADPAVKGQVFTATVSGDSLFSSLQQFRDIIVVSNSNGTTVKLSDVARISFGSQTYGQAPVYNGKPAGGLAVFLLPGANALKVEKAVKATMDTLARDLPEGVTWSVPYDTTPFITASITDVIRTLIEAILLVFFVMLVFLQNLRATIIPTLVIPVALLGTFIGLSALHYTLNQLTLFGMVLAIGIVVDDAIVVIENVERIMSEEHMEPREATRKAMKQITGAIIAITVVLTAVFVPSALQPGATGIIYAQFALTIAVSMGFSAFLAMSFTPSLCAAILRTEHQTKKNAFYRWFDRTFDWTTKHYLSHVGKAVHHAPRWMVAFAIVLVLTGFLYTKLPTSFVPDEDQGFVLALVNLPSGSTLQRTDHVMAELRDKLAKSPLGKDIVGIFQPEGFSFVGTSENVGMSFIKLSDWKDRSLTAMQMIPQINRILSSIPDAQIFAVNLPTIRGLSQFGGVDMYLQARSGQSRAELGEAERTLLTSASKSPVLFGIRPNSLPNSPQLDIAVDRTQAQAMGLSLTDVYQTLEMELAPFYIDQFTYGGRVKRVYIQADAPFRMSLDALQHLYTPSVFAAGGSSSQASSSKSNSGTTGSTGTAVGSNGFVTPVDPSPANTSIAPYNMVPLASVVNAKWAFGPTVLPRYNGYSAIEIVGNSAPGYSTGQAIDTLNDIINHQLPRGFAGDWTGQSYQELLSGSSATTLMALSIVVVFLCLAALYESWSIPASVLLVVPLGMLGMLAFCLTFSVPNDIYFKIGLVTVIGLAAKNAILIVEFAVEGQQRGMTLRDAVLTAARLRLRPILMTSMAFILGVFPLVISTGAGASSRHEIGTGVIGGMLFATFLGLLLIPVFYVVVRRLLGDKLDEVSHKMPHHGGDHGDGSGGHGDGTPKDGAPHDGPPPGGPPPGGTPGTGAPA</sequence>
<gene>
    <name evidence="11" type="ORF">PTKU64_72700</name>
</gene>
<keyword evidence="4" id="KW-1003">Cell membrane</keyword>
<evidence type="ECO:0000256" key="8">
    <source>
        <dbReference type="ARBA" id="ARBA00023136"/>
    </source>
</evidence>
<dbReference type="RefSeq" id="WP_229515559.1">
    <property type="nucleotide sequence ID" value="NZ_AP024957.1"/>
</dbReference>
<dbReference type="PANTHER" id="PTHR32063">
    <property type="match status" value="1"/>
</dbReference>
<reference evidence="11 12" key="1">
    <citation type="journal article" date="2022" name="Front. Microbiol.">
        <title>Identification and characterization of a novel class of self-sufficient cytochrome P450 hydroxylase involved in cyclohexanecarboxylate degradation in Paraburkholderia terrae strain KU-64.</title>
        <authorList>
            <person name="Yamamoto T."/>
            <person name="Hasegawa Y."/>
            <person name="Iwaki H."/>
        </authorList>
    </citation>
    <scope>NUCLEOTIDE SEQUENCE [LARGE SCALE GENOMIC DNA]</scope>
    <source>
        <strain evidence="11 12">KU-64</strain>
    </source>
</reference>
<accession>A0ABM7TX41</accession>
<dbReference type="EMBL" id="AP024957">
    <property type="protein sequence ID" value="BCZ83595.1"/>
    <property type="molecule type" value="Genomic_DNA"/>
</dbReference>
<dbReference type="InterPro" id="IPR001036">
    <property type="entry name" value="Acrflvin-R"/>
</dbReference>
<feature type="transmembrane region" description="Helical" evidence="9">
    <location>
        <begin position="12"/>
        <end position="31"/>
    </location>
</feature>
<organism evidence="11 12">
    <name type="scientific">Paraburkholderia terrae</name>
    <dbReference type="NCBI Taxonomy" id="311230"/>
    <lineage>
        <taxon>Bacteria</taxon>
        <taxon>Pseudomonadati</taxon>
        <taxon>Pseudomonadota</taxon>
        <taxon>Betaproteobacteria</taxon>
        <taxon>Burkholderiales</taxon>
        <taxon>Burkholderiaceae</taxon>
        <taxon>Paraburkholderia</taxon>
    </lineage>
</organism>
<dbReference type="Gene3D" id="3.30.2090.10">
    <property type="entry name" value="Multidrug efflux transporter AcrB TolC docking domain, DN and DC subdomains"/>
    <property type="match status" value="1"/>
</dbReference>
<dbReference type="Gene3D" id="3.30.70.1440">
    <property type="entry name" value="Multidrug efflux transporter AcrB pore domain"/>
    <property type="match status" value="2"/>
</dbReference>
<dbReference type="PRINTS" id="PR00702">
    <property type="entry name" value="ACRIFLAVINRP"/>
</dbReference>
<evidence type="ECO:0000256" key="4">
    <source>
        <dbReference type="ARBA" id="ARBA00022475"/>
    </source>
</evidence>
<feature type="region of interest" description="Disordered" evidence="10">
    <location>
        <begin position="794"/>
        <end position="815"/>
    </location>
</feature>
<dbReference type="InterPro" id="IPR027463">
    <property type="entry name" value="AcrB_DN_DC_subdom"/>
</dbReference>
<dbReference type="InterPro" id="IPR004764">
    <property type="entry name" value="MdtF-like"/>
</dbReference>
<comment type="subcellular location">
    <subcellularLocation>
        <location evidence="1 9">Cell inner membrane</location>
        <topology evidence="1 9">Multi-pass membrane protein</topology>
    </subcellularLocation>
</comment>